<dbReference type="SUPFAM" id="SSF75217">
    <property type="entry name" value="alpha/beta knot"/>
    <property type="match status" value="1"/>
</dbReference>
<dbReference type="CDD" id="cd18084">
    <property type="entry name" value="RsmE-like"/>
    <property type="match status" value="1"/>
</dbReference>
<dbReference type="PANTHER" id="PTHR30027:SF3">
    <property type="entry name" value="16S RRNA (URACIL(1498)-N(3))-METHYLTRANSFERASE"/>
    <property type="match status" value="1"/>
</dbReference>
<accession>A0A2U0U6V2</accession>
<evidence type="ECO:0000256" key="5">
    <source>
        <dbReference type="ARBA" id="ARBA00022603"/>
    </source>
</evidence>
<dbReference type="Pfam" id="PF04452">
    <property type="entry name" value="Methyltrans_RNA"/>
    <property type="match status" value="1"/>
</dbReference>
<dbReference type="AlphaFoldDB" id="A0A2U0U6V2"/>
<dbReference type="EC" id="2.1.1.193" evidence="10"/>
<dbReference type="RefSeq" id="WP_116616739.1">
    <property type="nucleotide sequence ID" value="NZ_QENY01000013.1"/>
</dbReference>
<keyword evidence="7 10" id="KW-0949">S-adenosyl-L-methionine</keyword>
<keyword evidence="6 10" id="KW-0808">Transferase</keyword>
<proteinExistence type="inferred from homology"/>
<dbReference type="Pfam" id="PF20260">
    <property type="entry name" value="PUA_4"/>
    <property type="match status" value="1"/>
</dbReference>
<dbReference type="InterPro" id="IPR015947">
    <property type="entry name" value="PUA-like_sf"/>
</dbReference>
<dbReference type="SUPFAM" id="SSF88697">
    <property type="entry name" value="PUA domain-like"/>
    <property type="match status" value="1"/>
</dbReference>
<keyword evidence="5 10" id="KW-0489">Methyltransferase</keyword>
<dbReference type="NCBIfam" id="NF008702">
    <property type="entry name" value="PRK11713.6-1"/>
    <property type="match status" value="1"/>
</dbReference>
<organism evidence="13 14">
    <name type="scientific">Hallella colorans</name>
    <dbReference type="NCBI Taxonomy" id="1703337"/>
    <lineage>
        <taxon>Bacteria</taxon>
        <taxon>Pseudomonadati</taxon>
        <taxon>Bacteroidota</taxon>
        <taxon>Bacteroidia</taxon>
        <taxon>Bacteroidales</taxon>
        <taxon>Prevotellaceae</taxon>
        <taxon>Hallella</taxon>
    </lineage>
</organism>
<evidence type="ECO:0000313" key="14">
    <source>
        <dbReference type="Proteomes" id="UP000245870"/>
    </source>
</evidence>
<keyword evidence="4 10" id="KW-0698">rRNA processing</keyword>
<comment type="caution">
    <text evidence="13">The sequence shown here is derived from an EMBL/GenBank/DDBJ whole genome shotgun (WGS) entry which is preliminary data.</text>
</comment>
<evidence type="ECO:0000256" key="8">
    <source>
        <dbReference type="ARBA" id="ARBA00025699"/>
    </source>
</evidence>
<dbReference type="OrthoDB" id="9815641at2"/>
<reference evidence="13 14" key="1">
    <citation type="submission" date="2018-05" db="EMBL/GenBank/DDBJ databases">
        <title>Genomic Encyclopedia of Type Strains, Phase IV (KMG-IV): sequencing the most valuable type-strain genomes for metagenomic binning, comparative biology and taxonomic classification.</title>
        <authorList>
            <person name="Goeker M."/>
        </authorList>
    </citation>
    <scope>NUCLEOTIDE SEQUENCE [LARGE SCALE GENOMIC DNA]</scope>
    <source>
        <strain evidence="13 14">DSM 100333</strain>
    </source>
</reference>
<dbReference type="InterPro" id="IPR006700">
    <property type="entry name" value="RsmE"/>
</dbReference>
<protein>
    <recommendedName>
        <fullName evidence="10">Ribosomal RNA small subunit methyltransferase E</fullName>
        <ecNumber evidence="10">2.1.1.193</ecNumber>
    </recommendedName>
</protein>
<dbReference type="Gene3D" id="2.40.240.20">
    <property type="entry name" value="Hypothetical PUA domain-like, domain 1"/>
    <property type="match status" value="1"/>
</dbReference>
<evidence type="ECO:0000256" key="6">
    <source>
        <dbReference type="ARBA" id="ARBA00022679"/>
    </source>
</evidence>
<dbReference type="GO" id="GO:0070042">
    <property type="term" value="F:rRNA (uridine-N3-)-methyltransferase activity"/>
    <property type="evidence" value="ECO:0007669"/>
    <property type="project" value="TreeGrafter"/>
</dbReference>
<evidence type="ECO:0000259" key="12">
    <source>
        <dbReference type="Pfam" id="PF20260"/>
    </source>
</evidence>
<gene>
    <name evidence="13" type="ORF">C7379_11319</name>
</gene>
<comment type="function">
    <text evidence="8 10">Specifically methylates the N3 position of the uracil ring of uridine 1498 (m3U1498) in 16S rRNA. Acts on the fully assembled 30S ribosomal subunit.</text>
</comment>
<dbReference type="GO" id="GO:0005737">
    <property type="term" value="C:cytoplasm"/>
    <property type="evidence" value="ECO:0007669"/>
    <property type="project" value="UniProtKB-SubCell"/>
</dbReference>
<dbReference type="Gene3D" id="3.40.1280.10">
    <property type="match status" value="1"/>
</dbReference>
<evidence type="ECO:0000259" key="11">
    <source>
        <dbReference type="Pfam" id="PF04452"/>
    </source>
</evidence>
<dbReference type="GO" id="GO:0070475">
    <property type="term" value="P:rRNA base methylation"/>
    <property type="evidence" value="ECO:0007669"/>
    <property type="project" value="TreeGrafter"/>
</dbReference>
<dbReference type="InterPro" id="IPR046886">
    <property type="entry name" value="RsmE_MTase_dom"/>
</dbReference>
<evidence type="ECO:0000256" key="3">
    <source>
        <dbReference type="ARBA" id="ARBA00022490"/>
    </source>
</evidence>
<dbReference type="NCBIfam" id="TIGR00046">
    <property type="entry name" value="RsmE family RNA methyltransferase"/>
    <property type="match status" value="1"/>
</dbReference>
<comment type="catalytic activity">
    <reaction evidence="9 10">
        <text>uridine(1498) in 16S rRNA + S-adenosyl-L-methionine = N(3)-methyluridine(1498) in 16S rRNA + S-adenosyl-L-homocysteine + H(+)</text>
        <dbReference type="Rhea" id="RHEA:42920"/>
        <dbReference type="Rhea" id="RHEA-COMP:10283"/>
        <dbReference type="Rhea" id="RHEA-COMP:10284"/>
        <dbReference type="ChEBI" id="CHEBI:15378"/>
        <dbReference type="ChEBI" id="CHEBI:57856"/>
        <dbReference type="ChEBI" id="CHEBI:59789"/>
        <dbReference type="ChEBI" id="CHEBI:65315"/>
        <dbReference type="ChEBI" id="CHEBI:74502"/>
        <dbReference type="EC" id="2.1.1.193"/>
    </reaction>
</comment>
<comment type="subcellular location">
    <subcellularLocation>
        <location evidence="1 10">Cytoplasm</location>
    </subcellularLocation>
</comment>
<evidence type="ECO:0000256" key="4">
    <source>
        <dbReference type="ARBA" id="ARBA00022552"/>
    </source>
</evidence>
<evidence type="ECO:0000256" key="7">
    <source>
        <dbReference type="ARBA" id="ARBA00022691"/>
    </source>
</evidence>
<evidence type="ECO:0000313" key="13">
    <source>
        <dbReference type="EMBL" id="PVX53357.1"/>
    </source>
</evidence>
<evidence type="ECO:0000256" key="10">
    <source>
        <dbReference type="PIRNR" id="PIRNR015601"/>
    </source>
</evidence>
<dbReference type="EMBL" id="QENY01000013">
    <property type="protein sequence ID" value="PVX53357.1"/>
    <property type="molecule type" value="Genomic_DNA"/>
</dbReference>
<dbReference type="PIRSF" id="PIRSF015601">
    <property type="entry name" value="MTase_slr0722"/>
    <property type="match status" value="1"/>
</dbReference>
<dbReference type="InterPro" id="IPR029028">
    <property type="entry name" value="Alpha/beta_knot_MTases"/>
</dbReference>
<dbReference type="InterPro" id="IPR046887">
    <property type="entry name" value="RsmE_PUA-like"/>
</dbReference>
<dbReference type="Proteomes" id="UP000245870">
    <property type="component" value="Unassembled WGS sequence"/>
</dbReference>
<feature type="domain" description="Ribosomal RNA small subunit methyltransferase E methyltransferase" evidence="11">
    <location>
        <begin position="76"/>
        <end position="234"/>
    </location>
</feature>
<dbReference type="PANTHER" id="PTHR30027">
    <property type="entry name" value="RIBOSOMAL RNA SMALL SUBUNIT METHYLTRANSFERASE E"/>
    <property type="match status" value="1"/>
</dbReference>
<sequence>MKETRFFYVPQAASSDELPEEEAKHAVRVLRLQAGDELYLMDGQGTFYDAELTLASAKHCFYRIARALPQQKRWQGRIHLAIAPTKMMERMEWLLEKATEIGFDEATLLLCRFSERKTARVDRLDRIVIAATKQSRQGWKPTLTSLTPFAHFVQTPRAGRKFICHCYEEVPKVDLYDTLRAMPPHDEVTVLVGPEGDFSLDEVRLAMAHGYESVTLGNSRLRTETAGLMAVTMAQLSKRL</sequence>
<name>A0A2U0U6V2_9BACT</name>
<evidence type="ECO:0000256" key="9">
    <source>
        <dbReference type="ARBA" id="ARBA00047944"/>
    </source>
</evidence>
<evidence type="ECO:0000256" key="2">
    <source>
        <dbReference type="ARBA" id="ARBA00005528"/>
    </source>
</evidence>
<dbReference type="InterPro" id="IPR029026">
    <property type="entry name" value="tRNA_m1G_MTases_N"/>
</dbReference>
<keyword evidence="3 10" id="KW-0963">Cytoplasm</keyword>
<evidence type="ECO:0000256" key="1">
    <source>
        <dbReference type="ARBA" id="ARBA00004496"/>
    </source>
</evidence>
<comment type="similarity">
    <text evidence="2 10">Belongs to the RNA methyltransferase RsmE family.</text>
</comment>
<keyword evidence="14" id="KW-1185">Reference proteome</keyword>
<feature type="domain" description="Ribosomal RNA small subunit methyltransferase E PUA-like" evidence="12">
    <location>
        <begin position="18"/>
        <end position="61"/>
    </location>
</feature>